<dbReference type="Proteomes" id="UP001597241">
    <property type="component" value="Unassembled WGS sequence"/>
</dbReference>
<gene>
    <name evidence="1" type="ORF">ACFQ5N_02180</name>
</gene>
<comment type="caution">
    <text evidence="1">The sequence shown here is derived from an EMBL/GenBank/DDBJ whole genome shotgun (WGS) entry which is preliminary data.</text>
</comment>
<dbReference type="RefSeq" id="WP_386807338.1">
    <property type="nucleotide sequence ID" value="NZ_JBHTMV010000002.1"/>
</dbReference>
<proteinExistence type="predicted"/>
<keyword evidence="2" id="KW-1185">Reference proteome</keyword>
<dbReference type="EMBL" id="JBHTMV010000002">
    <property type="protein sequence ID" value="MFD1292632.1"/>
    <property type="molecule type" value="Genomic_DNA"/>
</dbReference>
<accession>A0ABW3WL76</accession>
<evidence type="ECO:0000313" key="1">
    <source>
        <dbReference type="EMBL" id="MFD1292632.1"/>
    </source>
</evidence>
<evidence type="ECO:0000313" key="2">
    <source>
        <dbReference type="Proteomes" id="UP001597241"/>
    </source>
</evidence>
<name>A0ABW3WL76_9FLAO</name>
<protein>
    <submittedName>
        <fullName evidence="1">Uncharacterized protein</fullName>
    </submittedName>
</protein>
<reference evidence="2" key="1">
    <citation type="journal article" date="2019" name="Int. J. Syst. Evol. Microbiol.">
        <title>The Global Catalogue of Microorganisms (GCM) 10K type strain sequencing project: providing services to taxonomists for standard genome sequencing and annotation.</title>
        <authorList>
            <consortium name="The Broad Institute Genomics Platform"/>
            <consortium name="The Broad Institute Genome Sequencing Center for Infectious Disease"/>
            <person name="Wu L."/>
            <person name="Ma J."/>
        </authorList>
    </citation>
    <scope>NUCLEOTIDE SEQUENCE [LARGE SCALE GENOMIC DNA]</scope>
    <source>
        <strain evidence="2">CCUG 62221</strain>
    </source>
</reference>
<sequence length="121" mass="13786">MNTQIITINKVQYKVKFGIKSNIILGKMWNITKLSKIGEKLSKLNFKDNQEPTMQQMLAMSQLVLSGILSKQKNAEVDEDDVFEFITQNPADTSKLMELYTSSLARDNSNTSKNVNPDQRK</sequence>
<organism evidence="1 2">
    <name type="scientific">Lutibacter holmesii</name>
    <dbReference type="NCBI Taxonomy" id="1137985"/>
    <lineage>
        <taxon>Bacteria</taxon>
        <taxon>Pseudomonadati</taxon>
        <taxon>Bacteroidota</taxon>
        <taxon>Flavobacteriia</taxon>
        <taxon>Flavobacteriales</taxon>
        <taxon>Flavobacteriaceae</taxon>
        <taxon>Lutibacter</taxon>
    </lineage>
</organism>